<dbReference type="EMBL" id="JBFOLJ010000007">
    <property type="protein sequence ID" value="KAL2521567.1"/>
    <property type="molecule type" value="Genomic_DNA"/>
</dbReference>
<protein>
    <recommendedName>
        <fullName evidence="2">peptidylprolyl isomerase</fullName>
        <ecNumber evidence="2">5.2.1.8</ecNumber>
    </recommendedName>
</protein>
<dbReference type="EC" id="5.2.1.8" evidence="2"/>
<reference evidence="7" key="1">
    <citation type="submission" date="2024-07" db="EMBL/GenBank/DDBJ databases">
        <title>Two chromosome-level genome assemblies of Korean endemic species Abeliophyllum distichum and Forsythia ovata (Oleaceae).</title>
        <authorList>
            <person name="Jang H."/>
        </authorList>
    </citation>
    <scope>NUCLEOTIDE SEQUENCE [LARGE SCALE GENOMIC DNA]</scope>
</reference>
<sequence length="215" mass="24203">MAKGNPYAGNAPHRSGRSCFRFTRVWTRDHNRHNHNLKPSNKKKIKMSSSSSSEKVRTSHILIKHQGSRRKASWKDPEGRVISTTTRDDVVSQLKNLRIDIVSGKASFFDVAYLDSHERGPGITIAITTTLSPITRKRPKCPHLHLKNLGLPINHILIKHQGSRHKASWKDPEGRVISATTRDDAVSQLKNLRVDIVSGETSFSDVAYLGILFRD</sequence>
<name>A0ABD1U9C0_9LAMI</name>
<evidence type="ECO:0000256" key="2">
    <source>
        <dbReference type="ARBA" id="ARBA00013194"/>
    </source>
</evidence>
<evidence type="ECO:0000313" key="6">
    <source>
        <dbReference type="EMBL" id="KAL2521567.1"/>
    </source>
</evidence>
<evidence type="ECO:0000256" key="3">
    <source>
        <dbReference type="ARBA" id="ARBA00023110"/>
    </source>
</evidence>
<proteinExistence type="predicted"/>
<comment type="catalytic activity">
    <reaction evidence="1">
        <text>[protein]-peptidylproline (omega=180) = [protein]-peptidylproline (omega=0)</text>
        <dbReference type="Rhea" id="RHEA:16237"/>
        <dbReference type="Rhea" id="RHEA-COMP:10747"/>
        <dbReference type="Rhea" id="RHEA-COMP:10748"/>
        <dbReference type="ChEBI" id="CHEBI:83833"/>
        <dbReference type="ChEBI" id="CHEBI:83834"/>
        <dbReference type="EC" id="5.2.1.8"/>
    </reaction>
</comment>
<dbReference type="Proteomes" id="UP001604277">
    <property type="component" value="Unassembled WGS sequence"/>
</dbReference>
<dbReference type="PANTHER" id="PTHR10657:SF4">
    <property type="entry name" value="PEPTIDYL-PROLYL CIS-TRANS ISOMERASE-RELATED"/>
    <property type="match status" value="1"/>
</dbReference>
<comment type="caution">
    <text evidence="6">The sequence shown here is derived from an EMBL/GenBank/DDBJ whole genome shotgun (WGS) entry which is preliminary data.</text>
</comment>
<dbReference type="InterPro" id="IPR051370">
    <property type="entry name" value="PPIase_Pin1"/>
</dbReference>
<gene>
    <name evidence="6" type="ORF">Fot_25490</name>
</gene>
<dbReference type="PANTHER" id="PTHR10657">
    <property type="entry name" value="PEPTIDYL-PROLYL CIS-TRANS ISOMERASE"/>
    <property type="match status" value="1"/>
</dbReference>
<keyword evidence="7" id="KW-1185">Reference proteome</keyword>
<dbReference type="SUPFAM" id="SSF54534">
    <property type="entry name" value="FKBP-like"/>
    <property type="match status" value="2"/>
</dbReference>
<evidence type="ECO:0000313" key="7">
    <source>
        <dbReference type="Proteomes" id="UP001604277"/>
    </source>
</evidence>
<feature type="compositionally biased region" description="Basic residues" evidence="5">
    <location>
        <begin position="30"/>
        <end position="46"/>
    </location>
</feature>
<feature type="region of interest" description="Disordered" evidence="5">
    <location>
        <begin position="30"/>
        <end position="58"/>
    </location>
</feature>
<accession>A0ABD1U9C0</accession>
<evidence type="ECO:0000256" key="1">
    <source>
        <dbReference type="ARBA" id="ARBA00000971"/>
    </source>
</evidence>
<dbReference type="AlphaFoldDB" id="A0ABD1U9C0"/>
<keyword evidence="3" id="KW-0697">Rotamase</keyword>
<evidence type="ECO:0000256" key="5">
    <source>
        <dbReference type="SAM" id="MobiDB-lite"/>
    </source>
</evidence>
<keyword evidence="4 6" id="KW-0413">Isomerase</keyword>
<dbReference type="Gene3D" id="3.10.50.40">
    <property type="match status" value="2"/>
</dbReference>
<organism evidence="6 7">
    <name type="scientific">Forsythia ovata</name>
    <dbReference type="NCBI Taxonomy" id="205694"/>
    <lineage>
        <taxon>Eukaryota</taxon>
        <taxon>Viridiplantae</taxon>
        <taxon>Streptophyta</taxon>
        <taxon>Embryophyta</taxon>
        <taxon>Tracheophyta</taxon>
        <taxon>Spermatophyta</taxon>
        <taxon>Magnoliopsida</taxon>
        <taxon>eudicotyledons</taxon>
        <taxon>Gunneridae</taxon>
        <taxon>Pentapetalae</taxon>
        <taxon>asterids</taxon>
        <taxon>lamiids</taxon>
        <taxon>Lamiales</taxon>
        <taxon>Oleaceae</taxon>
        <taxon>Forsythieae</taxon>
        <taxon>Forsythia</taxon>
    </lineage>
</organism>
<dbReference type="GO" id="GO:0003755">
    <property type="term" value="F:peptidyl-prolyl cis-trans isomerase activity"/>
    <property type="evidence" value="ECO:0007669"/>
    <property type="project" value="UniProtKB-KW"/>
</dbReference>
<dbReference type="InterPro" id="IPR046357">
    <property type="entry name" value="PPIase_dom_sf"/>
</dbReference>
<evidence type="ECO:0000256" key="4">
    <source>
        <dbReference type="ARBA" id="ARBA00023235"/>
    </source>
</evidence>